<organism evidence="1 2">
    <name type="scientific">Acinetobacter junii</name>
    <dbReference type="NCBI Taxonomy" id="40215"/>
    <lineage>
        <taxon>Bacteria</taxon>
        <taxon>Pseudomonadati</taxon>
        <taxon>Pseudomonadota</taxon>
        <taxon>Gammaproteobacteria</taxon>
        <taxon>Moraxellales</taxon>
        <taxon>Moraxellaceae</taxon>
        <taxon>Acinetobacter</taxon>
    </lineage>
</organism>
<reference evidence="1 2" key="1">
    <citation type="submission" date="2018-04" db="EMBL/GenBank/DDBJ databases">
        <title>Acinetobacter junii Genome sequencing and assembly.</title>
        <authorList>
            <person name="Su J."/>
            <person name="Rensing C."/>
            <person name="Mazhar H.S."/>
        </authorList>
    </citation>
    <scope>NUCLEOTIDE SEQUENCE [LARGE SCALE GENOMIC DNA]</scope>
    <source>
        <strain evidence="1 2">SC22</strain>
    </source>
</reference>
<dbReference type="Proteomes" id="UP000253688">
    <property type="component" value="Unassembled WGS sequence"/>
</dbReference>
<accession>A0A365PEP7</accession>
<name>A0A365PEP7_ACIJU</name>
<evidence type="ECO:0000313" key="2">
    <source>
        <dbReference type="Proteomes" id="UP000253688"/>
    </source>
</evidence>
<gene>
    <name evidence="1" type="ORF">DC346_16210</name>
</gene>
<dbReference type="EMBL" id="QEWH01000140">
    <property type="protein sequence ID" value="RBA42149.1"/>
    <property type="molecule type" value="Genomic_DNA"/>
</dbReference>
<dbReference type="RefSeq" id="WP_016165156.1">
    <property type="nucleotide sequence ID" value="NZ_CP131471.1"/>
</dbReference>
<proteinExistence type="predicted"/>
<comment type="caution">
    <text evidence="1">The sequence shown here is derived from an EMBL/GenBank/DDBJ whole genome shotgun (WGS) entry which is preliminary data.</text>
</comment>
<sequence length="85" mass="9449">MNKRTALEITQKLRSIYAHQVRVAELFLKIGEVSNLTPLILTGNKTVFSFKETGKSLTKIKKEISSVKSTSQADEVLADIISELV</sequence>
<evidence type="ECO:0000313" key="1">
    <source>
        <dbReference type="EMBL" id="RBA42149.1"/>
    </source>
</evidence>
<protein>
    <submittedName>
        <fullName evidence="1">Uncharacterized protein</fullName>
    </submittedName>
</protein>
<dbReference type="AlphaFoldDB" id="A0A365PEP7"/>